<dbReference type="Proteomes" id="UP001551482">
    <property type="component" value="Unassembled WGS sequence"/>
</dbReference>
<name>A0ABV3DMW4_9ACTN</name>
<reference evidence="3 4" key="1">
    <citation type="submission" date="2024-06" db="EMBL/GenBank/DDBJ databases">
        <title>The Natural Products Discovery Center: Release of the First 8490 Sequenced Strains for Exploring Actinobacteria Biosynthetic Diversity.</title>
        <authorList>
            <person name="Kalkreuter E."/>
            <person name="Kautsar S.A."/>
            <person name="Yang D."/>
            <person name="Bader C.D."/>
            <person name="Teijaro C.N."/>
            <person name="Fluegel L."/>
            <person name="Davis C.M."/>
            <person name="Simpson J.R."/>
            <person name="Lauterbach L."/>
            <person name="Steele A.D."/>
            <person name="Gui C."/>
            <person name="Meng S."/>
            <person name="Li G."/>
            <person name="Viehrig K."/>
            <person name="Ye F."/>
            <person name="Su P."/>
            <person name="Kiefer A.F."/>
            <person name="Nichols A."/>
            <person name="Cepeda A.J."/>
            <person name="Yan W."/>
            <person name="Fan B."/>
            <person name="Jiang Y."/>
            <person name="Adhikari A."/>
            <person name="Zheng C.-J."/>
            <person name="Schuster L."/>
            <person name="Cowan T.M."/>
            <person name="Smanski M.J."/>
            <person name="Chevrette M.G."/>
            <person name="De Carvalho L.P.S."/>
            <person name="Shen B."/>
        </authorList>
    </citation>
    <scope>NUCLEOTIDE SEQUENCE [LARGE SCALE GENOMIC DNA]</scope>
    <source>
        <strain evidence="3 4">NPDC048946</strain>
    </source>
</reference>
<evidence type="ECO:0000313" key="4">
    <source>
        <dbReference type="Proteomes" id="UP001551482"/>
    </source>
</evidence>
<keyword evidence="2" id="KW-1133">Transmembrane helix</keyword>
<dbReference type="EMBL" id="JBEZFP010000066">
    <property type="protein sequence ID" value="MEU8136567.1"/>
    <property type="molecule type" value="Genomic_DNA"/>
</dbReference>
<accession>A0ABV3DMW4</accession>
<keyword evidence="1" id="KW-0175">Coiled coil</keyword>
<evidence type="ECO:0000256" key="2">
    <source>
        <dbReference type="SAM" id="Phobius"/>
    </source>
</evidence>
<keyword evidence="4" id="KW-1185">Reference proteome</keyword>
<proteinExistence type="predicted"/>
<feature type="coiled-coil region" evidence="1">
    <location>
        <begin position="40"/>
        <end position="81"/>
    </location>
</feature>
<dbReference type="RefSeq" id="WP_358357212.1">
    <property type="nucleotide sequence ID" value="NZ_JBEZFP010000066.1"/>
</dbReference>
<sequence length="118" mass="12893">MLDGLDGGSLPGIVIGLLALIGVVYQARVGVKPAERTGFREDFQAVVTELRKNNEALKAQKAEQAEHIAVLEAKIDELTIETRALGGYTRILIREMRDGGMPIPVYHPPPDLTKHLIP</sequence>
<feature type="transmembrane region" description="Helical" evidence="2">
    <location>
        <begin position="12"/>
        <end position="31"/>
    </location>
</feature>
<evidence type="ECO:0000313" key="3">
    <source>
        <dbReference type="EMBL" id="MEU8136567.1"/>
    </source>
</evidence>
<keyword evidence="2" id="KW-0812">Transmembrane</keyword>
<protein>
    <submittedName>
        <fullName evidence="3">Uncharacterized protein</fullName>
    </submittedName>
</protein>
<organism evidence="3 4">
    <name type="scientific">Streptodolium elevatio</name>
    <dbReference type="NCBI Taxonomy" id="3157996"/>
    <lineage>
        <taxon>Bacteria</taxon>
        <taxon>Bacillati</taxon>
        <taxon>Actinomycetota</taxon>
        <taxon>Actinomycetes</taxon>
        <taxon>Kitasatosporales</taxon>
        <taxon>Streptomycetaceae</taxon>
        <taxon>Streptodolium</taxon>
    </lineage>
</organism>
<evidence type="ECO:0000256" key="1">
    <source>
        <dbReference type="SAM" id="Coils"/>
    </source>
</evidence>
<gene>
    <name evidence="3" type="ORF">AB0C36_24030</name>
</gene>
<keyword evidence="2" id="KW-0472">Membrane</keyword>
<comment type="caution">
    <text evidence="3">The sequence shown here is derived from an EMBL/GenBank/DDBJ whole genome shotgun (WGS) entry which is preliminary data.</text>
</comment>